<dbReference type="Proteomes" id="UP001149090">
    <property type="component" value="Unassembled WGS sequence"/>
</dbReference>
<evidence type="ECO:0000313" key="3">
    <source>
        <dbReference type="Proteomes" id="UP001149090"/>
    </source>
</evidence>
<proteinExistence type="predicted"/>
<dbReference type="PANTHER" id="PTHR31728:SF5">
    <property type="entry name" value="OS07G0540200 PROTEIN"/>
    <property type="match status" value="1"/>
</dbReference>
<organism evidence="2 3">
    <name type="scientific">Anaeramoeba ignava</name>
    <name type="common">Anaerobic marine amoeba</name>
    <dbReference type="NCBI Taxonomy" id="1746090"/>
    <lineage>
        <taxon>Eukaryota</taxon>
        <taxon>Metamonada</taxon>
        <taxon>Anaeramoebidae</taxon>
        <taxon>Anaeramoeba</taxon>
    </lineage>
</organism>
<dbReference type="GO" id="GO:0031593">
    <property type="term" value="F:polyubiquitin modification-dependent protein binding"/>
    <property type="evidence" value="ECO:0007669"/>
    <property type="project" value="TreeGrafter"/>
</dbReference>
<feature type="coiled-coil region" evidence="1">
    <location>
        <begin position="243"/>
        <end position="270"/>
    </location>
</feature>
<dbReference type="GO" id="GO:0005634">
    <property type="term" value="C:nucleus"/>
    <property type="evidence" value="ECO:0007669"/>
    <property type="project" value="TreeGrafter"/>
</dbReference>
<evidence type="ECO:0000256" key="1">
    <source>
        <dbReference type="SAM" id="Coils"/>
    </source>
</evidence>
<dbReference type="PANTHER" id="PTHR31728">
    <property type="entry name" value="ABRAXAS FAMILY MEMBER"/>
    <property type="match status" value="1"/>
</dbReference>
<dbReference type="EMBL" id="JAPDFW010000092">
    <property type="protein sequence ID" value="KAJ5071058.1"/>
    <property type="molecule type" value="Genomic_DNA"/>
</dbReference>
<comment type="caution">
    <text evidence="2">The sequence shown here is derived from an EMBL/GenBank/DDBJ whole genome shotgun (WGS) entry which is preliminary data.</text>
</comment>
<keyword evidence="3" id="KW-1185">Reference proteome</keyword>
<name>A0A9Q0LE60_ANAIG</name>
<accession>A0A9Q0LE60</accession>
<protein>
    <submittedName>
        <fullName evidence="2">Uncharacterized protein</fullName>
    </submittedName>
</protein>
<dbReference type="InterPro" id="IPR023238">
    <property type="entry name" value="FAM175"/>
</dbReference>
<sequence length="270" mass="31860">MDDRLVIVGPTLASLFYDISRSESDIKGLFFGKLKESIIVSIEDTHEEHERIVTTTVIQSFVVLEEKQMDKKMMIENSKLNKEMINEIIQKRQRNQQSLLGWFAFRRNTPLRPSVKEIYIHREMNNFFQEKKMKFSPIFAVMNEYLSSTYATDFFDYRFFKFDFSSENYFPIKLEIINLKDTTSEEYSQFSSSIPSVGLSQNHSYNKIAQKFSKNGLDSFIQSVPPDFTKNIENFFDETSKKMNELVNQYDLKVAQIEEIEKQINLLKQN</sequence>
<dbReference type="Pfam" id="PF21125">
    <property type="entry name" value="MPN_2A_DUB_like"/>
    <property type="match status" value="1"/>
</dbReference>
<dbReference type="OrthoDB" id="6358435at2759"/>
<gene>
    <name evidence="2" type="ORF">M0811_02040</name>
</gene>
<reference evidence="2" key="1">
    <citation type="submission" date="2022-10" db="EMBL/GenBank/DDBJ databases">
        <title>Novel sulphate-reducing endosymbionts in the free-living metamonad Anaeramoeba.</title>
        <authorList>
            <person name="Jerlstrom-Hultqvist J."/>
            <person name="Cepicka I."/>
            <person name="Gallot-Lavallee L."/>
            <person name="Salas-Leiva D."/>
            <person name="Curtis B.A."/>
            <person name="Zahonova K."/>
            <person name="Pipaliya S."/>
            <person name="Dacks J."/>
            <person name="Roger A.J."/>
        </authorList>
    </citation>
    <scope>NUCLEOTIDE SEQUENCE</scope>
    <source>
        <strain evidence="2">BMAN</strain>
    </source>
</reference>
<keyword evidence="1" id="KW-0175">Coiled coil</keyword>
<dbReference type="AlphaFoldDB" id="A0A9Q0LE60"/>
<dbReference type="PRINTS" id="PR02051">
    <property type="entry name" value="PROTEINF175"/>
</dbReference>
<evidence type="ECO:0000313" key="2">
    <source>
        <dbReference type="EMBL" id="KAJ5071058.1"/>
    </source>
</evidence>